<comment type="caution">
    <text evidence="2">The sequence shown here is derived from an EMBL/GenBank/DDBJ whole genome shotgun (WGS) entry which is preliminary data.</text>
</comment>
<dbReference type="PANTHER" id="PTHR45749">
    <property type="match status" value="1"/>
</dbReference>
<dbReference type="PANTHER" id="PTHR45749:SF21">
    <property type="entry name" value="DUF4371 DOMAIN-CONTAINING PROTEIN"/>
    <property type="match status" value="1"/>
</dbReference>
<sequence>MVTYKKAVEILKHHCNTEYHKRNTVLYHNFCMTHEGNANSVVASINAAGKNAIKENRRKLIPIIKTIILCGAQNIALMGHRDDINAGDEVLASHIKNCGRNASYISKSTQNKIIACCGEVITDEIINKTKESKFFTIMADETTDLSVKEQLTICIRYFNTKEYKIEEDFIKFVDVVDLTGKNLARSILQELCKLDLDLANKLSMEPLI</sequence>
<name>A0AAN7PZL0_9COLE</name>
<dbReference type="InterPro" id="IPR025398">
    <property type="entry name" value="DUF4371"/>
</dbReference>
<proteinExistence type="predicted"/>
<evidence type="ECO:0000259" key="1">
    <source>
        <dbReference type="Pfam" id="PF14291"/>
    </source>
</evidence>
<organism evidence="2 3">
    <name type="scientific">Aquatica leii</name>
    <dbReference type="NCBI Taxonomy" id="1421715"/>
    <lineage>
        <taxon>Eukaryota</taxon>
        <taxon>Metazoa</taxon>
        <taxon>Ecdysozoa</taxon>
        <taxon>Arthropoda</taxon>
        <taxon>Hexapoda</taxon>
        <taxon>Insecta</taxon>
        <taxon>Pterygota</taxon>
        <taxon>Neoptera</taxon>
        <taxon>Endopterygota</taxon>
        <taxon>Coleoptera</taxon>
        <taxon>Polyphaga</taxon>
        <taxon>Elateriformia</taxon>
        <taxon>Elateroidea</taxon>
        <taxon>Lampyridae</taxon>
        <taxon>Luciolinae</taxon>
        <taxon>Aquatica</taxon>
    </lineage>
</organism>
<dbReference type="Pfam" id="PF14291">
    <property type="entry name" value="DUF4371"/>
    <property type="match status" value="1"/>
</dbReference>
<evidence type="ECO:0000313" key="2">
    <source>
        <dbReference type="EMBL" id="KAK4873710.1"/>
    </source>
</evidence>
<keyword evidence="3" id="KW-1185">Reference proteome</keyword>
<accession>A0AAN7PZL0</accession>
<gene>
    <name evidence="2" type="ORF">RN001_013070</name>
</gene>
<reference evidence="3" key="1">
    <citation type="submission" date="2023-01" db="EMBL/GenBank/DDBJ databases">
        <title>Key to firefly adult light organ development and bioluminescence: homeobox transcription factors regulate luciferase expression and transportation to peroxisome.</title>
        <authorList>
            <person name="Fu X."/>
        </authorList>
    </citation>
    <scope>NUCLEOTIDE SEQUENCE [LARGE SCALE GENOMIC DNA]</scope>
</reference>
<feature type="domain" description="DUF4371" evidence="1">
    <location>
        <begin position="93"/>
        <end position="198"/>
    </location>
</feature>
<evidence type="ECO:0000313" key="3">
    <source>
        <dbReference type="Proteomes" id="UP001353858"/>
    </source>
</evidence>
<dbReference type="EMBL" id="JARPUR010000006">
    <property type="protein sequence ID" value="KAK4873710.1"/>
    <property type="molecule type" value="Genomic_DNA"/>
</dbReference>
<protein>
    <recommendedName>
        <fullName evidence="1">DUF4371 domain-containing protein</fullName>
    </recommendedName>
</protein>
<dbReference type="Proteomes" id="UP001353858">
    <property type="component" value="Unassembled WGS sequence"/>
</dbReference>
<dbReference type="AlphaFoldDB" id="A0AAN7PZL0"/>